<gene>
    <name evidence="2" type="ORF">BCR43DRAFT_517247</name>
</gene>
<dbReference type="Proteomes" id="UP000242180">
    <property type="component" value="Unassembled WGS sequence"/>
</dbReference>
<reference evidence="2 3" key="1">
    <citation type="submission" date="2016-07" db="EMBL/GenBank/DDBJ databases">
        <title>Pervasive Adenine N6-methylation of Active Genes in Fungi.</title>
        <authorList>
            <consortium name="DOE Joint Genome Institute"/>
            <person name="Mondo S.J."/>
            <person name="Dannebaum R.O."/>
            <person name="Kuo R.C."/>
            <person name="Labutti K."/>
            <person name="Haridas S."/>
            <person name="Kuo A."/>
            <person name="Salamov A."/>
            <person name="Ahrendt S.R."/>
            <person name="Lipzen A."/>
            <person name="Sullivan W."/>
            <person name="Andreopoulos W.B."/>
            <person name="Clum A."/>
            <person name="Lindquist E."/>
            <person name="Daum C."/>
            <person name="Ramamoorthy G.K."/>
            <person name="Gryganskyi A."/>
            <person name="Culley D."/>
            <person name="Magnuson J.K."/>
            <person name="James T.Y."/>
            <person name="O'Malley M.A."/>
            <person name="Stajich J.E."/>
            <person name="Spatafora J.W."/>
            <person name="Visel A."/>
            <person name="Grigoriev I.V."/>
        </authorList>
    </citation>
    <scope>NUCLEOTIDE SEQUENCE [LARGE SCALE GENOMIC DNA]</scope>
    <source>
        <strain evidence="2 3">NRRL 2496</strain>
    </source>
</reference>
<protein>
    <submittedName>
        <fullName evidence="2">Uncharacterized protein</fullName>
    </submittedName>
</protein>
<evidence type="ECO:0000313" key="3">
    <source>
        <dbReference type="Proteomes" id="UP000242180"/>
    </source>
</evidence>
<feature type="compositionally biased region" description="Basic and acidic residues" evidence="1">
    <location>
        <begin position="78"/>
        <end position="90"/>
    </location>
</feature>
<comment type="caution">
    <text evidence="2">The sequence shown here is derived from an EMBL/GenBank/DDBJ whole genome shotgun (WGS) entry which is preliminary data.</text>
</comment>
<name>A0A1X2H711_SYNRA</name>
<accession>A0A1X2H711</accession>
<feature type="compositionally biased region" description="Basic and acidic residues" evidence="1">
    <location>
        <begin position="21"/>
        <end position="43"/>
    </location>
</feature>
<dbReference type="EMBL" id="MCGN01000008">
    <property type="protein sequence ID" value="ORY94244.1"/>
    <property type="molecule type" value="Genomic_DNA"/>
</dbReference>
<keyword evidence="3" id="KW-1185">Reference proteome</keyword>
<evidence type="ECO:0000313" key="2">
    <source>
        <dbReference type="EMBL" id="ORY94244.1"/>
    </source>
</evidence>
<feature type="region of interest" description="Disordered" evidence="1">
    <location>
        <begin position="1"/>
        <end position="116"/>
    </location>
</feature>
<dbReference type="InParanoid" id="A0A1X2H711"/>
<organism evidence="2 3">
    <name type="scientific">Syncephalastrum racemosum</name>
    <name type="common">Filamentous fungus</name>
    <dbReference type="NCBI Taxonomy" id="13706"/>
    <lineage>
        <taxon>Eukaryota</taxon>
        <taxon>Fungi</taxon>
        <taxon>Fungi incertae sedis</taxon>
        <taxon>Mucoromycota</taxon>
        <taxon>Mucoromycotina</taxon>
        <taxon>Mucoromycetes</taxon>
        <taxon>Mucorales</taxon>
        <taxon>Syncephalastraceae</taxon>
        <taxon>Syncephalastrum</taxon>
    </lineage>
</organism>
<proteinExistence type="predicted"/>
<evidence type="ECO:0000256" key="1">
    <source>
        <dbReference type="SAM" id="MobiDB-lite"/>
    </source>
</evidence>
<sequence length="116" mass="12978">MSHPADFAAEPPASKTAPWQQHREPRGEDAWNHSKDAREHPELHSTAYGTVDSMDEQEQEALHANDSSGKSQKKKKDPHIQDNAHPEEGHSGASFGHTVHSNRHPTRPVKRDLNNV</sequence>
<dbReference type="OrthoDB" id="2372493at2759"/>
<dbReference type="OMA" id="HREPRGE"/>
<dbReference type="AlphaFoldDB" id="A0A1X2H711"/>